<evidence type="ECO:0000256" key="5">
    <source>
        <dbReference type="RuleBase" id="RU003869"/>
    </source>
</evidence>
<keyword evidence="4 6" id="KW-0699">rRNA-binding</keyword>
<evidence type="ECO:0000256" key="3">
    <source>
        <dbReference type="ARBA" id="ARBA00023274"/>
    </source>
</evidence>
<evidence type="ECO:0000256" key="6">
    <source>
        <dbReference type="RuleBase" id="RU003870"/>
    </source>
</evidence>
<dbReference type="PANTHER" id="PTHR11655">
    <property type="entry name" value="60S/50S RIBOSOMAL PROTEIN L6/L9"/>
    <property type="match status" value="1"/>
</dbReference>
<dbReference type="InterPro" id="IPR002358">
    <property type="entry name" value="Ribosomal_uL6_CS"/>
</dbReference>
<evidence type="ECO:0000313" key="8">
    <source>
        <dbReference type="EMBL" id="PIU02144.1"/>
    </source>
</evidence>
<keyword evidence="2 4" id="KW-0689">Ribosomal protein</keyword>
<dbReference type="FunFam" id="3.90.930.12:FF:000001">
    <property type="entry name" value="50S ribosomal protein L6"/>
    <property type="match status" value="1"/>
</dbReference>
<dbReference type="GO" id="GO:0022625">
    <property type="term" value="C:cytosolic large ribosomal subunit"/>
    <property type="evidence" value="ECO:0007669"/>
    <property type="project" value="UniProtKB-UniRule"/>
</dbReference>
<feature type="domain" description="Large ribosomal subunit protein uL6 alpha-beta" evidence="7">
    <location>
        <begin position="90"/>
        <end position="164"/>
    </location>
</feature>
<dbReference type="Pfam" id="PF00347">
    <property type="entry name" value="Ribosomal_L6"/>
    <property type="match status" value="2"/>
</dbReference>
<evidence type="ECO:0000256" key="4">
    <source>
        <dbReference type="HAMAP-Rule" id="MF_01365"/>
    </source>
</evidence>
<feature type="domain" description="Large ribosomal subunit protein uL6 alpha-beta" evidence="7">
    <location>
        <begin position="11"/>
        <end position="82"/>
    </location>
</feature>
<dbReference type="GO" id="GO:0002181">
    <property type="term" value="P:cytoplasmic translation"/>
    <property type="evidence" value="ECO:0007669"/>
    <property type="project" value="TreeGrafter"/>
</dbReference>
<reference evidence="9" key="1">
    <citation type="submission" date="2017-09" db="EMBL/GenBank/DDBJ databases">
        <title>Depth-based differentiation of microbial function through sediment-hosted aquifers and enrichment of novel symbionts in the deep terrestrial subsurface.</title>
        <authorList>
            <person name="Probst A.J."/>
            <person name="Ladd B."/>
            <person name="Jarett J.K."/>
            <person name="Geller-Mcgrath D.E."/>
            <person name="Sieber C.M.K."/>
            <person name="Emerson J.B."/>
            <person name="Anantharaman K."/>
            <person name="Thomas B.C."/>
            <person name="Malmstrom R."/>
            <person name="Stieglmeier M."/>
            <person name="Klingl A."/>
            <person name="Woyke T."/>
            <person name="Ryan C.M."/>
            <person name="Banfield J.F."/>
        </authorList>
    </citation>
    <scope>NUCLEOTIDE SEQUENCE [LARGE SCALE GENOMIC DNA]</scope>
</reference>
<comment type="similarity">
    <text evidence="1 4 5">Belongs to the universal ribosomal protein uL6 family.</text>
</comment>
<dbReference type="Proteomes" id="UP000231214">
    <property type="component" value="Unassembled WGS sequence"/>
</dbReference>
<protein>
    <recommendedName>
        <fullName evidence="4">Large ribosomal subunit protein uL6</fullName>
    </recommendedName>
</protein>
<dbReference type="GO" id="GO:0019843">
    <property type="term" value="F:rRNA binding"/>
    <property type="evidence" value="ECO:0007669"/>
    <property type="project" value="UniProtKB-UniRule"/>
</dbReference>
<dbReference type="NCBIfam" id="TIGR03654">
    <property type="entry name" value="L6_bact"/>
    <property type="match status" value="1"/>
</dbReference>
<comment type="function">
    <text evidence="4 6">This protein binds to the 23S rRNA, and is important in its secondary structure. It is located near the subunit interface in the base of the L7/L12 stalk, and near the tRNA binding site of the peptidyltransferase center.</text>
</comment>
<dbReference type="HAMAP" id="MF_01365_B">
    <property type="entry name" value="Ribosomal_uL6_B"/>
    <property type="match status" value="1"/>
</dbReference>
<dbReference type="EMBL" id="PEZK01000026">
    <property type="protein sequence ID" value="PIU02144.1"/>
    <property type="molecule type" value="Genomic_DNA"/>
</dbReference>
<dbReference type="PANTHER" id="PTHR11655:SF14">
    <property type="entry name" value="LARGE RIBOSOMAL SUBUNIT PROTEIN UL6M"/>
    <property type="match status" value="1"/>
</dbReference>
<name>A0A2M6XAP6_9BACT</name>
<evidence type="ECO:0000259" key="7">
    <source>
        <dbReference type="Pfam" id="PF00347"/>
    </source>
</evidence>
<dbReference type="GO" id="GO:0003735">
    <property type="term" value="F:structural constituent of ribosome"/>
    <property type="evidence" value="ECO:0007669"/>
    <property type="project" value="UniProtKB-UniRule"/>
</dbReference>
<gene>
    <name evidence="4" type="primary">rplF</name>
    <name evidence="8" type="ORF">COT66_01695</name>
</gene>
<dbReference type="PIRSF" id="PIRSF002162">
    <property type="entry name" value="Ribosomal_L6"/>
    <property type="match status" value="1"/>
</dbReference>
<dbReference type="AlphaFoldDB" id="A0A2M6XAP6"/>
<dbReference type="InterPro" id="IPR020040">
    <property type="entry name" value="Ribosomal_uL6_a/b-dom"/>
</dbReference>
<organism evidence="8 9">
    <name type="scientific">Candidatus Shapirobacteria bacterium CG09_land_8_20_14_0_10_49_15</name>
    <dbReference type="NCBI Taxonomy" id="1974482"/>
    <lineage>
        <taxon>Bacteria</taxon>
        <taxon>Candidatus Shapironibacteriota</taxon>
    </lineage>
</organism>
<keyword evidence="4 6" id="KW-0694">RNA-binding</keyword>
<evidence type="ECO:0000256" key="1">
    <source>
        <dbReference type="ARBA" id="ARBA00009356"/>
    </source>
</evidence>
<comment type="caution">
    <text evidence="8">The sequence shown here is derived from an EMBL/GenBank/DDBJ whole genome shotgun (WGS) entry which is preliminary data.</text>
</comment>
<comment type="subunit">
    <text evidence="4">Part of the 50S ribosomal subunit.</text>
</comment>
<accession>A0A2M6XAP6</accession>
<evidence type="ECO:0000256" key="2">
    <source>
        <dbReference type="ARBA" id="ARBA00022980"/>
    </source>
</evidence>
<dbReference type="SUPFAM" id="SSF56053">
    <property type="entry name" value="Ribosomal protein L6"/>
    <property type="match status" value="2"/>
</dbReference>
<dbReference type="InterPro" id="IPR000702">
    <property type="entry name" value="Ribosomal_uL6-like"/>
</dbReference>
<evidence type="ECO:0000313" key="9">
    <source>
        <dbReference type="Proteomes" id="UP000231214"/>
    </source>
</evidence>
<dbReference type="PROSITE" id="PS00525">
    <property type="entry name" value="RIBOSOMAL_L6_1"/>
    <property type="match status" value="1"/>
</dbReference>
<dbReference type="Gene3D" id="3.90.930.12">
    <property type="entry name" value="Ribosomal protein L6, alpha-beta domain"/>
    <property type="match status" value="2"/>
</dbReference>
<proteinExistence type="inferred from homology"/>
<keyword evidence="3 4" id="KW-0687">Ribonucleoprotein</keyword>
<sequence length="191" mass="19983">MSRIGRKPIFIPEGVTVTNRKGAVTVTGPQGQLEQAIRPEVIVSVEGNQVTVKRLADDKLSRSLHGSIRSLLANMVQGVKGGFSKTLELVGTGYRVNLEGETAVFSLGFSHPVQFVAPEGIKLTVEANNVVIVSGIDKVLVGQVAANIRALRPPEPYKGKGIRYQGEVVKTKPGKAGKVGAAGGFGTGGGQ</sequence>
<dbReference type="InterPro" id="IPR036789">
    <property type="entry name" value="Ribosomal_uL6-like_a/b-dom_sf"/>
</dbReference>
<dbReference type="PRINTS" id="PR00059">
    <property type="entry name" value="RIBOSOMALL6"/>
</dbReference>
<dbReference type="InterPro" id="IPR019906">
    <property type="entry name" value="Ribosomal_uL6_bac-type"/>
</dbReference>